<accession>A0A182UVQ3</accession>
<keyword evidence="7 9" id="KW-0175">Coiled coil</keyword>
<evidence type="ECO:0000313" key="11">
    <source>
        <dbReference type="EnsemblMetazoa" id="AMEM004477-PA"/>
    </source>
</evidence>
<feature type="compositionally biased region" description="Gly residues" evidence="10">
    <location>
        <begin position="715"/>
        <end position="730"/>
    </location>
</feature>
<feature type="region of interest" description="Disordered" evidence="10">
    <location>
        <begin position="196"/>
        <end position="219"/>
    </location>
</feature>
<dbReference type="PANTHER" id="PTHR34031">
    <property type="entry name" value="CENTROSOMAL PROTEIN OF 162 KDA"/>
    <property type="match status" value="1"/>
</dbReference>
<reference evidence="11" key="1">
    <citation type="submission" date="2020-05" db="UniProtKB">
        <authorList>
            <consortium name="EnsemblMetazoa"/>
        </authorList>
    </citation>
    <scope>IDENTIFICATION</scope>
    <source>
        <strain evidence="11">MAF</strain>
    </source>
</reference>
<evidence type="ECO:0000256" key="2">
    <source>
        <dbReference type="ARBA" id="ARBA00009485"/>
    </source>
</evidence>
<feature type="region of interest" description="Disordered" evidence="10">
    <location>
        <begin position="237"/>
        <end position="292"/>
    </location>
</feature>
<keyword evidence="8" id="KW-0206">Cytoskeleton</keyword>
<evidence type="ECO:0000256" key="3">
    <source>
        <dbReference type="ARBA" id="ARBA00021406"/>
    </source>
</evidence>
<evidence type="ECO:0000256" key="8">
    <source>
        <dbReference type="ARBA" id="ARBA00023212"/>
    </source>
</evidence>
<name>A0A182UVQ3_ANOME</name>
<protein>
    <recommendedName>
        <fullName evidence="3">Centrosomal protein of 162 kDa</fullName>
    </recommendedName>
</protein>
<evidence type="ECO:0000256" key="10">
    <source>
        <dbReference type="SAM" id="MobiDB-lite"/>
    </source>
</evidence>
<dbReference type="GO" id="GO:0005879">
    <property type="term" value="C:axonemal microtubule"/>
    <property type="evidence" value="ECO:0007669"/>
    <property type="project" value="TreeGrafter"/>
</dbReference>
<evidence type="ECO:0000256" key="9">
    <source>
        <dbReference type="SAM" id="Coils"/>
    </source>
</evidence>
<feature type="region of interest" description="Disordered" evidence="10">
    <location>
        <begin position="704"/>
        <end position="760"/>
    </location>
</feature>
<dbReference type="GO" id="GO:0005814">
    <property type="term" value="C:centriole"/>
    <property type="evidence" value="ECO:0007669"/>
    <property type="project" value="UniProtKB-SubCell"/>
</dbReference>
<feature type="region of interest" description="Disordered" evidence="10">
    <location>
        <begin position="82"/>
        <end position="108"/>
    </location>
</feature>
<evidence type="ECO:0000313" key="12">
    <source>
        <dbReference type="Proteomes" id="UP000075903"/>
    </source>
</evidence>
<comment type="similarity">
    <text evidence="2">Belongs to the CEP162 family.</text>
</comment>
<sequence>KSKGGVHPQHLSGKQNKGGERKQLTVCSCRPTHAACLLCEKLGNRLATPPCLPPRSTVAAQPAPYPHRCENMSAQLNGLGGRWSGSKARTKHEPATQSAAPGGDSEESSLDEFLEHELLCWLNEDKPIGQEVATLRPELYGELHQLLGVATEADNRCVEEILAEAERLMLQDGGSELPVAAGDQSPVGWGELLLPPPPAPPPPMTTKWDENGPPFHRPQRIASPACVKVLELTGSAHCNGTGERRQQPAEPTKLSNNRIRSPPENSPPPTPPPPAQQPSTPTTPTQRRHIDQPTAIKAKVRLERIEPTHHSKQTATESSPVVPYRARHTCDRSTQPSPDDAPDDRCASWAKERLLEGQITELQERLKDTEERYHSLKLQYDTLSQVHRTLRENYGTLQEESEKLQFDIQHLTKCADVLRSELQSARCDRDSAIELQKILQSELDESRRERKKLQDGGEKDTKTIQDLQRQCREMERILMRKNPDSISALIVASKSPTGKPEPDGSNSTTCRLLEQRIAQLEADARKQDAKAQGILADVQARFNSVQAKYETHIADLEMQVLSLQEINSKLNEKIIRQMEELASIGSHAGTVNGSTASFTQTDAAVEGEEEEEEEPRDRKREAANAKVRSILVQTDVTGEAATAATATVVVPAVRQPSAKRAQAQGKEDAHLLATIRGMRVDLAIKEKAVQRLTREVEECKKTIKKLQKKKEPGPVGAGNGGGGGGGGGRGADSSGRSPVKVRSKPESGGECGAGPEPGALRDAQSKVKLLELDYKALQEKRLQDLKTLQAAHEKELASCHESIRFLQQRLAESEEELLLQRKDSKHRPNHGTDYYGLKAKRMRPLKRAVAPRVGRLATARYGWHPAGRTNTSGRSAAALVHLLANEFHCTKSKLLLGDDGHRQ</sequence>
<comment type="subcellular location">
    <subcellularLocation>
        <location evidence="1">Cytoplasm</location>
        <location evidence="1">Cytoskeleton</location>
        <location evidence="1">Microtubule organizing center</location>
        <location evidence="1">Centrosome</location>
        <location evidence="1">Centriole</location>
    </subcellularLocation>
</comment>
<evidence type="ECO:0000256" key="1">
    <source>
        <dbReference type="ARBA" id="ARBA00004114"/>
    </source>
</evidence>
<feature type="compositionally biased region" description="Pro residues" evidence="10">
    <location>
        <begin position="264"/>
        <end position="276"/>
    </location>
</feature>
<feature type="region of interest" description="Disordered" evidence="10">
    <location>
        <begin position="305"/>
        <end position="344"/>
    </location>
</feature>
<keyword evidence="5" id="KW-0493">Microtubule</keyword>
<feature type="compositionally biased region" description="Polar residues" evidence="10">
    <location>
        <begin position="589"/>
        <end position="602"/>
    </location>
</feature>
<evidence type="ECO:0000256" key="5">
    <source>
        <dbReference type="ARBA" id="ARBA00022701"/>
    </source>
</evidence>
<feature type="coiled-coil region" evidence="9">
    <location>
        <begin position="760"/>
        <end position="823"/>
    </location>
</feature>
<feature type="region of interest" description="Disordered" evidence="10">
    <location>
        <begin position="444"/>
        <end position="464"/>
    </location>
</feature>
<organism evidence="11 12">
    <name type="scientific">Anopheles merus</name>
    <name type="common">Mosquito</name>
    <dbReference type="NCBI Taxonomy" id="30066"/>
    <lineage>
        <taxon>Eukaryota</taxon>
        <taxon>Metazoa</taxon>
        <taxon>Ecdysozoa</taxon>
        <taxon>Arthropoda</taxon>
        <taxon>Hexapoda</taxon>
        <taxon>Insecta</taxon>
        <taxon>Pterygota</taxon>
        <taxon>Neoptera</taxon>
        <taxon>Endopterygota</taxon>
        <taxon>Diptera</taxon>
        <taxon>Nematocera</taxon>
        <taxon>Culicoidea</taxon>
        <taxon>Culicidae</taxon>
        <taxon>Anophelinae</taxon>
        <taxon>Anopheles</taxon>
    </lineage>
</organism>
<evidence type="ECO:0000256" key="4">
    <source>
        <dbReference type="ARBA" id="ARBA00022490"/>
    </source>
</evidence>
<evidence type="ECO:0000256" key="6">
    <source>
        <dbReference type="ARBA" id="ARBA00022794"/>
    </source>
</evidence>
<feature type="compositionally biased region" description="Acidic residues" evidence="10">
    <location>
        <begin position="605"/>
        <end position="614"/>
    </location>
</feature>
<keyword evidence="4" id="KW-0963">Cytoplasm</keyword>
<keyword evidence="12" id="KW-1185">Reference proteome</keyword>
<dbReference type="VEuPathDB" id="VectorBase:AMEM004477"/>
<keyword evidence="6" id="KW-0970">Cilium biogenesis/degradation</keyword>
<proteinExistence type="inferred from homology"/>
<dbReference type="AlphaFoldDB" id="A0A182UVQ3"/>
<dbReference type="InterPro" id="IPR038774">
    <property type="entry name" value="CEP162-like"/>
</dbReference>
<feature type="region of interest" description="Disordered" evidence="10">
    <location>
        <begin position="587"/>
        <end position="623"/>
    </location>
</feature>
<dbReference type="PANTHER" id="PTHR34031:SF1">
    <property type="entry name" value="CENTROSOMAL PROTEIN OF 162 KDA"/>
    <property type="match status" value="1"/>
</dbReference>
<feature type="coiled-coil region" evidence="9">
    <location>
        <begin position="510"/>
        <end position="573"/>
    </location>
</feature>
<dbReference type="VEuPathDB" id="VectorBase:AMEM21_000177"/>
<dbReference type="Proteomes" id="UP000075903">
    <property type="component" value="Unassembled WGS sequence"/>
</dbReference>
<feature type="coiled-coil region" evidence="9">
    <location>
        <begin position="352"/>
        <end position="386"/>
    </location>
</feature>
<dbReference type="EnsemblMetazoa" id="AMEM004477-RA">
    <property type="protein sequence ID" value="AMEM004477-PA"/>
    <property type="gene ID" value="AMEM004477"/>
</dbReference>
<dbReference type="GO" id="GO:0060271">
    <property type="term" value="P:cilium assembly"/>
    <property type="evidence" value="ECO:0007669"/>
    <property type="project" value="TreeGrafter"/>
</dbReference>
<evidence type="ECO:0000256" key="7">
    <source>
        <dbReference type="ARBA" id="ARBA00023054"/>
    </source>
</evidence>